<sequence>MTDSLENFRNAWRQTGAPSVPPADKAEVQRLIQGRIRTEQRSVGKYIWASGVWQLMIYITLIHLTVRFWHDPVLPRLCLAGVLLYLPFSYLFFTKFKQYTVSRSYPPDPSGQPLAAYVRRQYRIIYSFFRFKQWFEAVAVPLTGGLLVLLAVRFGWLPDLRQNPWPGLILFGLVLTSFSAAILHENKYRFRQPLNQLTQILTDIESAGGPGL</sequence>
<keyword evidence="3" id="KW-1185">Reference proteome</keyword>
<dbReference type="RefSeq" id="WP_152126510.1">
    <property type="nucleotide sequence ID" value="NZ_WELI01000012.1"/>
</dbReference>
<dbReference type="Proteomes" id="UP000488299">
    <property type="component" value="Unassembled WGS sequence"/>
</dbReference>
<protein>
    <submittedName>
        <fullName evidence="2">Uncharacterized protein</fullName>
    </submittedName>
</protein>
<accession>A0A7J5TVJ7</accession>
<feature type="transmembrane region" description="Helical" evidence="1">
    <location>
        <begin position="74"/>
        <end position="93"/>
    </location>
</feature>
<keyword evidence="1" id="KW-0472">Membrane</keyword>
<evidence type="ECO:0000313" key="3">
    <source>
        <dbReference type="Proteomes" id="UP000488299"/>
    </source>
</evidence>
<name>A0A7J5TVJ7_9BACT</name>
<reference evidence="2 3" key="1">
    <citation type="submission" date="2019-10" db="EMBL/GenBank/DDBJ databases">
        <title>Rudanella paleaurantiibacter sp. nov., isolated from sludge.</title>
        <authorList>
            <person name="Xu S.Q."/>
        </authorList>
    </citation>
    <scope>NUCLEOTIDE SEQUENCE [LARGE SCALE GENOMIC DNA]</scope>
    <source>
        <strain evidence="2 3">HX-22-17</strain>
    </source>
</reference>
<organism evidence="2 3">
    <name type="scientific">Rudanella paleaurantiibacter</name>
    <dbReference type="NCBI Taxonomy" id="2614655"/>
    <lineage>
        <taxon>Bacteria</taxon>
        <taxon>Pseudomonadati</taxon>
        <taxon>Bacteroidota</taxon>
        <taxon>Cytophagia</taxon>
        <taxon>Cytophagales</taxon>
        <taxon>Cytophagaceae</taxon>
        <taxon>Rudanella</taxon>
    </lineage>
</organism>
<feature type="transmembrane region" description="Helical" evidence="1">
    <location>
        <begin position="164"/>
        <end position="183"/>
    </location>
</feature>
<evidence type="ECO:0000313" key="2">
    <source>
        <dbReference type="EMBL" id="KAB7727045.1"/>
    </source>
</evidence>
<proteinExistence type="predicted"/>
<comment type="caution">
    <text evidence="2">The sequence shown here is derived from an EMBL/GenBank/DDBJ whole genome shotgun (WGS) entry which is preliminary data.</text>
</comment>
<feature type="transmembrane region" description="Helical" evidence="1">
    <location>
        <begin position="46"/>
        <end position="68"/>
    </location>
</feature>
<keyword evidence="1" id="KW-1133">Transmembrane helix</keyword>
<feature type="transmembrane region" description="Helical" evidence="1">
    <location>
        <begin position="134"/>
        <end position="152"/>
    </location>
</feature>
<dbReference type="AlphaFoldDB" id="A0A7J5TVJ7"/>
<gene>
    <name evidence="2" type="ORF">F5984_22680</name>
</gene>
<dbReference type="EMBL" id="WELI01000012">
    <property type="protein sequence ID" value="KAB7727045.1"/>
    <property type="molecule type" value="Genomic_DNA"/>
</dbReference>
<keyword evidence="1" id="KW-0812">Transmembrane</keyword>
<evidence type="ECO:0000256" key="1">
    <source>
        <dbReference type="SAM" id="Phobius"/>
    </source>
</evidence>